<name>A0A2V2N4L1_9EURY</name>
<accession>A0A2V2N4L1</accession>
<keyword evidence="4" id="KW-1133">Transmembrane helix</keyword>
<dbReference type="PANTHER" id="PTHR43856:SF1">
    <property type="entry name" value="MITOCHONDRIAL CARDIOLIPIN HYDROLASE"/>
    <property type="match status" value="1"/>
</dbReference>
<dbReference type="CDD" id="cd09127">
    <property type="entry name" value="PLDc_unchar1_1"/>
    <property type="match status" value="1"/>
</dbReference>
<evidence type="ECO:0000256" key="1">
    <source>
        <dbReference type="ARBA" id="ARBA00022801"/>
    </source>
</evidence>
<keyword evidence="2" id="KW-0442">Lipid degradation</keyword>
<dbReference type="Gene3D" id="3.30.870.10">
    <property type="entry name" value="Endonuclease Chain A"/>
    <property type="match status" value="2"/>
</dbReference>
<keyword evidence="4" id="KW-0812">Transmembrane</keyword>
<proteinExistence type="predicted"/>
<dbReference type="SUPFAM" id="SSF56024">
    <property type="entry name" value="Phospholipase D/nuclease"/>
    <property type="match status" value="2"/>
</dbReference>
<keyword evidence="4" id="KW-0472">Membrane</keyword>
<dbReference type="GO" id="GO:0016891">
    <property type="term" value="F:RNA endonuclease activity producing 5'-phosphomonoesters, hydrolytic mechanism"/>
    <property type="evidence" value="ECO:0007669"/>
    <property type="project" value="TreeGrafter"/>
</dbReference>
<dbReference type="AlphaFoldDB" id="A0A2V2N4L1"/>
<feature type="domain" description="PLD phosphodiesterase" evidence="5">
    <location>
        <begin position="464"/>
        <end position="490"/>
    </location>
</feature>
<sequence>MRLSLMFLILFVFFISPCSSVPYFLEVYPDTWVDGDEDEYVTIGWEEEPGQVTISDGEGTIILTPLPGSRTCTIARNAEAYEKVWGQYPDFEILDGTPLVPQAALSGKFQLSNKKDELTLTKNGVVHDSVSWPGTFPSRKGQIHFKSCKGLWDERILMAGGSRLEPETFLDVSGISFVSPDCSRAVLEDVIRQANTSVLLNVYEFTDPGFAGLLCDAQKRGVSVIVLLEGGPVGGIPAEEFPVIYDLIRAGAQVLVMEGDREDHAPYRYNHAKYLVADDLRVFLTTENFKEHSFPKAGYTGNRGWGVLLESPDLAASFTRVFKDDSDGPGVVPASGRPGAFEESVTDRYQPVFHPLSFSGADVMPVFSPDTSHLIADVINNSSRRVWIEQAYITEYPGNGSNPFLSAAIGAARRGADVRILLDGYYYNIEDDNDNDEMVTTLQTLAARENITLEARVLYPEKTGLLKVHTKGVIADDQVLISSMNWNENSACFNREAGVIIRNKEVASYFASVFLSDWSGKGGYSKVEDTAGRDFSGVMQMIALAAVIIFLILLYRRHHR</sequence>
<protein>
    <submittedName>
        <fullName evidence="6">Phospholipase</fullName>
    </submittedName>
</protein>
<dbReference type="GO" id="GO:0016042">
    <property type="term" value="P:lipid catabolic process"/>
    <property type="evidence" value="ECO:0007669"/>
    <property type="project" value="UniProtKB-KW"/>
</dbReference>
<evidence type="ECO:0000256" key="3">
    <source>
        <dbReference type="ARBA" id="ARBA00023098"/>
    </source>
</evidence>
<evidence type="ECO:0000256" key="4">
    <source>
        <dbReference type="SAM" id="Phobius"/>
    </source>
</evidence>
<dbReference type="SMART" id="SM00155">
    <property type="entry name" value="PLDc"/>
    <property type="match status" value="2"/>
</dbReference>
<dbReference type="PANTHER" id="PTHR43856">
    <property type="entry name" value="CARDIOLIPIN HYDROLASE"/>
    <property type="match status" value="1"/>
</dbReference>
<feature type="domain" description="PLD phosphodiesterase" evidence="5">
    <location>
        <begin position="266"/>
        <end position="293"/>
    </location>
</feature>
<dbReference type="PROSITE" id="PS50035">
    <property type="entry name" value="PLD"/>
    <property type="match status" value="2"/>
</dbReference>
<gene>
    <name evidence="6" type="ORF">DLD82_09850</name>
</gene>
<organism evidence="6 7">
    <name type="scientific">Methanospirillum stamsii</name>
    <dbReference type="NCBI Taxonomy" id="1277351"/>
    <lineage>
        <taxon>Archaea</taxon>
        <taxon>Methanobacteriati</taxon>
        <taxon>Methanobacteriota</taxon>
        <taxon>Stenosarchaea group</taxon>
        <taxon>Methanomicrobia</taxon>
        <taxon>Methanomicrobiales</taxon>
        <taxon>Methanospirillaceae</taxon>
        <taxon>Methanospirillum</taxon>
    </lineage>
</organism>
<dbReference type="Proteomes" id="UP000245934">
    <property type="component" value="Unassembled WGS sequence"/>
</dbReference>
<keyword evidence="3" id="KW-0443">Lipid metabolism</keyword>
<keyword evidence="7" id="KW-1185">Reference proteome</keyword>
<evidence type="ECO:0000259" key="5">
    <source>
        <dbReference type="PROSITE" id="PS50035"/>
    </source>
</evidence>
<reference evidence="6 7" key="1">
    <citation type="submission" date="2018-05" db="EMBL/GenBank/DDBJ databases">
        <title>Draft genome of Methanospirillum stamsii Pt1.</title>
        <authorList>
            <person name="Dueholm M.S."/>
            <person name="Nielsen P.H."/>
            <person name="Bakmann L.F."/>
            <person name="Otzen D.E."/>
        </authorList>
    </citation>
    <scope>NUCLEOTIDE SEQUENCE [LARGE SCALE GENOMIC DNA]</scope>
    <source>
        <strain evidence="6 7">Pt1</strain>
    </source>
</reference>
<feature type="transmembrane region" description="Helical" evidence="4">
    <location>
        <begin position="535"/>
        <end position="555"/>
    </location>
</feature>
<comment type="caution">
    <text evidence="6">The sequence shown here is derived from an EMBL/GenBank/DDBJ whole genome shotgun (WGS) entry which is preliminary data.</text>
</comment>
<dbReference type="InterPro" id="IPR001736">
    <property type="entry name" value="PLipase_D/transphosphatidylase"/>
</dbReference>
<dbReference type="EMBL" id="QGMZ01000018">
    <property type="protein sequence ID" value="PWR73530.1"/>
    <property type="molecule type" value="Genomic_DNA"/>
</dbReference>
<evidence type="ECO:0000256" key="2">
    <source>
        <dbReference type="ARBA" id="ARBA00022963"/>
    </source>
</evidence>
<dbReference type="Pfam" id="PF13091">
    <property type="entry name" value="PLDc_2"/>
    <property type="match status" value="2"/>
</dbReference>
<dbReference type="InterPro" id="IPR025202">
    <property type="entry name" value="PLD-like_dom"/>
</dbReference>
<keyword evidence="1" id="KW-0378">Hydrolase</keyword>
<dbReference type="InterPro" id="IPR051406">
    <property type="entry name" value="PLD_domain"/>
</dbReference>
<evidence type="ECO:0000313" key="7">
    <source>
        <dbReference type="Proteomes" id="UP000245934"/>
    </source>
</evidence>
<evidence type="ECO:0000313" key="6">
    <source>
        <dbReference type="EMBL" id="PWR73530.1"/>
    </source>
</evidence>